<dbReference type="PATRIC" id="fig|1114856.3.peg.4027"/>
<dbReference type="OrthoDB" id="6837at2157"/>
<feature type="domain" description="Thiamine pyrophosphate enzyme TPP-binding" evidence="5">
    <location>
        <begin position="418"/>
        <end position="558"/>
    </location>
</feature>
<dbReference type="PANTHER" id="PTHR18968:SF13">
    <property type="entry name" value="ACETOLACTATE SYNTHASE CATALYTIC SUBUNIT, MITOCHONDRIAL"/>
    <property type="match status" value="1"/>
</dbReference>
<keyword evidence="2 3" id="KW-0786">Thiamine pyrophosphate</keyword>
<feature type="domain" description="Thiamine pyrophosphate enzyme N-terminal TPP-binding" evidence="6">
    <location>
        <begin position="8"/>
        <end position="121"/>
    </location>
</feature>
<dbReference type="GO" id="GO:0044272">
    <property type="term" value="P:sulfur compound biosynthetic process"/>
    <property type="evidence" value="ECO:0007669"/>
    <property type="project" value="UniProtKB-ARBA"/>
</dbReference>
<feature type="domain" description="Thiamine pyrophosphate enzyme central" evidence="4">
    <location>
        <begin position="203"/>
        <end position="340"/>
    </location>
</feature>
<accession>L9VKI2</accession>
<dbReference type="GO" id="GO:0000287">
    <property type="term" value="F:magnesium ion binding"/>
    <property type="evidence" value="ECO:0007669"/>
    <property type="project" value="InterPro"/>
</dbReference>
<keyword evidence="8" id="KW-1185">Reference proteome</keyword>
<dbReference type="GO" id="GO:0030976">
    <property type="term" value="F:thiamine pyrophosphate binding"/>
    <property type="evidence" value="ECO:0007669"/>
    <property type="project" value="InterPro"/>
</dbReference>
<proteinExistence type="inferred from homology"/>
<dbReference type="Gene3D" id="3.40.50.1220">
    <property type="entry name" value="TPP-binding domain"/>
    <property type="match status" value="1"/>
</dbReference>
<dbReference type="RefSeq" id="WP_006092025.1">
    <property type="nucleotide sequence ID" value="NZ_AOHW01000045.1"/>
</dbReference>
<dbReference type="InterPro" id="IPR012000">
    <property type="entry name" value="Thiamin_PyroP_enz_cen_dom"/>
</dbReference>
<dbReference type="GO" id="GO:0009099">
    <property type="term" value="P:L-valine biosynthetic process"/>
    <property type="evidence" value="ECO:0007669"/>
    <property type="project" value="TreeGrafter"/>
</dbReference>
<dbReference type="Gene3D" id="3.40.50.970">
    <property type="match status" value="2"/>
</dbReference>
<dbReference type="InterPro" id="IPR045229">
    <property type="entry name" value="TPP_enz"/>
</dbReference>
<dbReference type="SUPFAM" id="SSF52467">
    <property type="entry name" value="DHS-like NAD/FAD-binding domain"/>
    <property type="match status" value="1"/>
</dbReference>
<organism evidence="7 8">
    <name type="scientific">Natronorubrum tibetense GA33</name>
    <dbReference type="NCBI Taxonomy" id="1114856"/>
    <lineage>
        <taxon>Archaea</taxon>
        <taxon>Methanobacteriati</taxon>
        <taxon>Methanobacteriota</taxon>
        <taxon>Stenosarchaea group</taxon>
        <taxon>Halobacteria</taxon>
        <taxon>Halobacteriales</taxon>
        <taxon>Natrialbaceae</taxon>
        <taxon>Natronorubrum</taxon>
    </lineage>
</organism>
<dbReference type="Pfam" id="PF00205">
    <property type="entry name" value="TPP_enzyme_M"/>
    <property type="match status" value="1"/>
</dbReference>
<evidence type="ECO:0000256" key="2">
    <source>
        <dbReference type="ARBA" id="ARBA00023052"/>
    </source>
</evidence>
<dbReference type="AlphaFoldDB" id="L9VKI2"/>
<comment type="similarity">
    <text evidence="1 3">Belongs to the TPP enzyme family.</text>
</comment>
<dbReference type="GO" id="GO:0009097">
    <property type="term" value="P:isoleucine biosynthetic process"/>
    <property type="evidence" value="ECO:0007669"/>
    <property type="project" value="TreeGrafter"/>
</dbReference>
<dbReference type="GO" id="GO:0005948">
    <property type="term" value="C:acetolactate synthase complex"/>
    <property type="evidence" value="ECO:0007669"/>
    <property type="project" value="TreeGrafter"/>
</dbReference>
<name>L9VKI2_9EURY</name>
<dbReference type="InterPro" id="IPR011766">
    <property type="entry name" value="TPP_enzyme_TPP-bd"/>
</dbReference>
<evidence type="ECO:0000259" key="5">
    <source>
        <dbReference type="Pfam" id="PF02775"/>
    </source>
</evidence>
<dbReference type="SUPFAM" id="SSF52518">
    <property type="entry name" value="Thiamin diphosphate-binding fold (THDP-binding)"/>
    <property type="match status" value="2"/>
</dbReference>
<dbReference type="Pfam" id="PF02776">
    <property type="entry name" value="TPP_enzyme_N"/>
    <property type="match status" value="1"/>
</dbReference>
<dbReference type="PANTHER" id="PTHR18968">
    <property type="entry name" value="THIAMINE PYROPHOSPHATE ENZYMES"/>
    <property type="match status" value="1"/>
</dbReference>
<evidence type="ECO:0000259" key="4">
    <source>
        <dbReference type="Pfam" id="PF00205"/>
    </source>
</evidence>
<protein>
    <submittedName>
        <fullName evidence="7">Thiamine pyrophosphate protein TPP binding domain-containing protein</fullName>
    </submittedName>
</protein>
<evidence type="ECO:0000256" key="1">
    <source>
        <dbReference type="ARBA" id="ARBA00007812"/>
    </source>
</evidence>
<reference evidence="7 8" key="1">
    <citation type="journal article" date="2014" name="PLoS Genet.">
        <title>Phylogenetically driven sequencing of extremely halophilic archaea reveals strategies for static and dynamic osmo-response.</title>
        <authorList>
            <person name="Becker E.A."/>
            <person name="Seitzer P.M."/>
            <person name="Tritt A."/>
            <person name="Larsen D."/>
            <person name="Krusor M."/>
            <person name="Yao A.I."/>
            <person name="Wu D."/>
            <person name="Madern D."/>
            <person name="Eisen J.A."/>
            <person name="Darling A.E."/>
            <person name="Facciotti M.T."/>
        </authorList>
    </citation>
    <scope>NUCLEOTIDE SEQUENCE [LARGE SCALE GENOMIC DNA]</scope>
    <source>
        <strain evidence="7 8">GA33</strain>
    </source>
</reference>
<dbReference type="EMBL" id="AOHW01000045">
    <property type="protein sequence ID" value="ELY37720.1"/>
    <property type="molecule type" value="Genomic_DNA"/>
</dbReference>
<dbReference type="InterPro" id="IPR029061">
    <property type="entry name" value="THDP-binding"/>
</dbReference>
<dbReference type="Pfam" id="PF02775">
    <property type="entry name" value="TPP_enzyme_C"/>
    <property type="match status" value="1"/>
</dbReference>
<dbReference type="eggNOG" id="arCOG03656">
    <property type="taxonomic scope" value="Archaea"/>
</dbReference>
<dbReference type="CDD" id="cd02002">
    <property type="entry name" value="TPP_BFDC"/>
    <property type="match status" value="1"/>
</dbReference>
<dbReference type="InterPro" id="IPR012001">
    <property type="entry name" value="Thiamin_PyroP_enz_TPP-bd_dom"/>
</dbReference>
<comment type="caution">
    <text evidence="7">The sequence shown here is derived from an EMBL/GenBank/DDBJ whole genome shotgun (WGS) entry which is preliminary data.</text>
</comment>
<gene>
    <name evidence="7" type="ORF">C496_19470</name>
</gene>
<evidence type="ECO:0000313" key="7">
    <source>
        <dbReference type="EMBL" id="ELY37720.1"/>
    </source>
</evidence>
<dbReference type="InterPro" id="IPR029035">
    <property type="entry name" value="DHS-like_NAD/FAD-binding_dom"/>
</dbReference>
<dbReference type="GO" id="GO:0050660">
    <property type="term" value="F:flavin adenine dinucleotide binding"/>
    <property type="evidence" value="ECO:0007669"/>
    <property type="project" value="TreeGrafter"/>
</dbReference>
<evidence type="ECO:0000256" key="3">
    <source>
        <dbReference type="RuleBase" id="RU362132"/>
    </source>
</evidence>
<evidence type="ECO:0000313" key="8">
    <source>
        <dbReference type="Proteomes" id="UP000011599"/>
    </source>
</evidence>
<dbReference type="GO" id="GO:0003984">
    <property type="term" value="F:acetolactate synthase activity"/>
    <property type="evidence" value="ECO:0007669"/>
    <property type="project" value="TreeGrafter"/>
</dbReference>
<evidence type="ECO:0000259" key="6">
    <source>
        <dbReference type="Pfam" id="PF02776"/>
    </source>
</evidence>
<sequence>MTDKARQTGADYFVNALQEYGVTHLFGNPGTTELPVMNSLADSELQYILGLHEDIAVGMAAGYASTRRYHSHHNPEINPVGVVNLHITPGLAHGLGNLYGSMFANAPLVITAGNHDTGFQHEEPILHGNLVRMAEQFTKWSAEVKDVQSLPTMLRRAFRVARTPPTGPVFLDLPLDVMTAELSSQVEPLGDIPTAGCGAPENLERAAKHLIDATEPILIVGDHVAHSGSQAIEAVVDLAETTGARVHGEILSAEVNFPSSHEQWASFISSREEGAAKAMEADTLVFIGCSTHTTELKHENPLIPDNATCIHLGHDPWQLGKNLRSDATVIGDPGLVAQELNEMVANKLSDNERQKRLQTTKQEIESNWASKETDSMSEEELISKDGLIKNLHELTPDALLVNEAITTAASIRTQWDLQPEHLISNKSGGLGYGLPATVGAAIAEKEGPWSRHVVGIIGDGSYLYYPNTLYSASRYDIDLTVVVPDNRNYRILKDNMQRIFDGSENDYEYIGMDFEPPVDIPANAASHGAKGRFVESPSNLSTALKGALSEDGPSVVDVLVQD</sequence>
<dbReference type="CDD" id="cd07035">
    <property type="entry name" value="TPP_PYR_POX_like"/>
    <property type="match status" value="1"/>
</dbReference>
<dbReference type="STRING" id="1114856.GCA_000383975_04185"/>
<dbReference type="Proteomes" id="UP000011599">
    <property type="component" value="Unassembled WGS sequence"/>
</dbReference>